<comment type="subcellular location">
    <subcellularLocation>
        <location evidence="1">Virion</location>
    </subcellularLocation>
</comment>
<keyword evidence="19" id="KW-1185">Reference proteome</keyword>
<dbReference type="GO" id="GO:0003723">
    <property type="term" value="F:RNA binding"/>
    <property type="evidence" value="ECO:0007669"/>
    <property type="project" value="TreeGrafter"/>
</dbReference>
<dbReference type="InterPro" id="IPR003593">
    <property type="entry name" value="AAA+_ATPase"/>
</dbReference>
<dbReference type="InterPro" id="IPR001650">
    <property type="entry name" value="Helicase_C-like"/>
</dbReference>
<dbReference type="GO" id="GO:0005524">
    <property type="term" value="F:ATP binding"/>
    <property type="evidence" value="ECO:0007669"/>
    <property type="project" value="UniProtKB-KW"/>
</dbReference>
<dbReference type="PANTHER" id="PTHR18934:SF99">
    <property type="entry name" value="ATP-DEPENDENT RNA HELICASE DHX37-RELATED"/>
    <property type="match status" value="1"/>
</dbReference>
<name>W6JL25_9POXV</name>
<evidence type="ECO:0000256" key="1">
    <source>
        <dbReference type="ARBA" id="ARBA00004328"/>
    </source>
</evidence>
<dbReference type="PROSITE" id="PS00018">
    <property type="entry name" value="EF_HAND_1"/>
    <property type="match status" value="1"/>
</dbReference>
<evidence type="ECO:0000313" key="19">
    <source>
        <dbReference type="Proteomes" id="UP000174145"/>
    </source>
</evidence>
<dbReference type="InterPro" id="IPR011545">
    <property type="entry name" value="DEAD/DEAH_box_helicase_dom"/>
</dbReference>
<dbReference type="SMART" id="SM00490">
    <property type="entry name" value="HELICc"/>
    <property type="match status" value="1"/>
</dbReference>
<evidence type="ECO:0000256" key="11">
    <source>
        <dbReference type="ARBA" id="ARBA00023163"/>
    </source>
</evidence>
<comment type="catalytic activity">
    <reaction evidence="15">
        <text>ATP + H2O = ADP + phosphate + H(+)</text>
        <dbReference type="Rhea" id="RHEA:13065"/>
        <dbReference type="ChEBI" id="CHEBI:15377"/>
        <dbReference type="ChEBI" id="CHEBI:15378"/>
        <dbReference type="ChEBI" id="CHEBI:30616"/>
        <dbReference type="ChEBI" id="CHEBI:43474"/>
        <dbReference type="ChEBI" id="CHEBI:456216"/>
        <dbReference type="EC" id="3.6.4.13"/>
    </reaction>
</comment>
<dbReference type="GO" id="GO:0003724">
    <property type="term" value="F:RNA helicase activity"/>
    <property type="evidence" value="ECO:0007669"/>
    <property type="project" value="UniProtKB-EC"/>
</dbReference>
<evidence type="ECO:0000256" key="5">
    <source>
        <dbReference type="ARBA" id="ARBA00017851"/>
    </source>
</evidence>
<dbReference type="InterPro" id="IPR021892">
    <property type="entry name" value="NPH-II"/>
</dbReference>
<keyword evidence="9" id="KW-0067">ATP-binding</keyword>
<comment type="function">
    <text evidence="12">NTP-dependent helicase that catalyzes unidirectional unwinding of 3'tailed duplex RNAs and plays an important role during transcription of early mRNAs, presumably by preventing R-loop formation behind the elongating RNA polymerase. Might also play a role in the export of newly synthesized mRNA chains out of the core into the cytoplasm. Required for replication and propagation of viral particles.</text>
</comment>
<evidence type="ECO:0000256" key="13">
    <source>
        <dbReference type="ARBA" id="ARBA00030963"/>
    </source>
</evidence>
<dbReference type="SMART" id="SM00382">
    <property type="entry name" value="AAA"/>
    <property type="match status" value="1"/>
</dbReference>
<evidence type="ECO:0000256" key="12">
    <source>
        <dbReference type="ARBA" id="ARBA00025677"/>
    </source>
</evidence>
<dbReference type="GO" id="GO:0017111">
    <property type="term" value="F:ribonucleoside triphosphate phosphatase activity"/>
    <property type="evidence" value="ECO:0007669"/>
    <property type="project" value="InterPro"/>
</dbReference>
<evidence type="ECO:0000256" key="14">
    <source>
        <dbReference type="ARBA" id="ARBA00031914"/>
    </source>
</evidence>
<dbReference type="PROSITE" id="PS51194">
    <property type="entry name" value="HELICASE_CTER"/>
    <property type="match status" value="1"/>
</dbReference>
<keyword evidence="11" id="KW-0804">Transcription</keyword>
<evidence type="ECO:0000259" key="16">
    <source>
        <dbReference type="PROSITE" id="PS51192"/>
    </source>
</evidence>
<keyword evidence="8 18" id="KW-0347">Helicase</keyword>
<dbReference type="RefSeq" id="YP_009001643.1">
    <property type="nucleotide sequence ID" value="NC_023426.1"/>
</dbReference>
<dbReference type="SUPFAM" id="SSF52540">
    <property type="entry name" value="P-loop containing nucleoside triphosphate hydrolases"/>
    <property type="match status" value="1"/>
</dbReference>
<comment type="subunit">
    <text evidence="3">Monomer.</text>
</comment>
<evidence type="ECO:0000256" key="3">
    <source>
        <dbReference type="ARBA" id="ARBA00011245"/>
    </source>
</evidence>
<evidence type="ECO:0000256" key="8">
    <source>
        <dbReference type="ARBA" id="ARBA00022806"/>
    </source>
</evidence>
<evidence type="ECO:0000256" key="2">
    <source>
        <dbReference type="ARBA" id="ARBA00008792"/>
    </source>
</evidence>
<keyword evidence="7" id="KW-0378">Hydrolase</keyword>
<dbReference type="KEGG" id="vg:18263599"/>
<evidence type="ECO:0000256" key="7">
    <source>
        <dbReference type="ARBA" id="ARBA00022801"/>
    </source>
</evidence>
<feature type="domain" description="Helicase C-terminal" evidence="17">
    <location>
        <begin position="408"/>
        <end position="564"/>
    </location>
</feature>
<dbReference type="EC" id="3.6.4.13" evidence="4"/>
<dbReference type="EMBL" id="AP013055">
    <property type="protein sequence ID" value="BAO49530.1"/>
    <property type="molecule type" value="Genomic_DNA"/>
</dbReference>
<dbReference type="GO" id="GO:0044423">
    <property type="term" value="C:virion component"/>
    <property type="evidence" value="ECO:0007669"/>
    <property type="project" value="UniProtKB-KW"/>
</dbReference>
<evidence type="ECO:0000256" key="10">
    <source>
        <dbReference type="ARBA" id="ARBA00022844"/>
    </source>
</evidence>
<evidence type="ECO:0000256" key="9">
    <source>
        <dbReference type="ARBA" id="ARBA00022840"/>
    </source>
</evidence>
<keyword evidence="6" id="KW-0547">Nucleotide-binding</keyword>
<reference evidence="18 19" key="1">
    <citation type="journal article" date="2014" name="Virology">
        <title>The complete genome sequence of the Alphaentomopoxvirus Anomala cuprea entomopoxvirus, including its terminal hairpin loop sequences, suggests a potentially unique mode of apoptosis inhibition and mode of DNA replication.</title>
        <authorList>
            <person name="Mitsuhashi W."/>
            <person name="Miyamoto K."/>
            <person name="Wada S."/>
        </authorList>
    </citation>
    <scope>NUCLEOTIDE SEQUENCE [LARGE SCALE GENOMIC DNA]</scope>
    <source>
        <strain evidence="18">CV6M</strain>
    </source>
</reference>
<evidence type="ECO:0000256" key="6">
    <source>
        <dbReference type="ARBA" id="ARBA00022741"/>
    </source>
</evidence>
<dbReference type="Proteomes" id="UP000174145">
    <property type="component" value="Segment"/>
</dbReference>
<evidence type="ECO:0000259" key="17">
    <source>
        <dbReference type="PROSITE" id="PS51194"/>
    </source>
</evidence>
<dbReference type="InterPro" id="IPR014001">
    <property type="entry name" value="Helicase_ATP-bd"/>
</dbReference>
<proteinExistence type="inferred from homology"/>
<comment type="similarity">
    <text evidence="2">Belongs to the DEAD box helicase family. DEAH subfamily.</text>
</comment>
<sequence length="711" mass="84291">MNNLSNIYDTNIYNLYPELIDKYNYITHLLYPNNTIIFQTEIERTYVNKYPDNFIILVFPVFKLYWSNVFLCLNNNKIYLDKDNTKLLTLYEMNTILTNSKLIFNNDIIIIEPYNLYLTYSAYAYSTVLNNNKFKLATLNIHQLYGIVDDANKLGILSNSSVKSINSNYLFTFEKSDLRSTQIDVQLKVFDIFIKRDNCIVSGGTGIGKTTIIPKLFWWFNFLFDGFSEFESNLSSKSIKEFIFDTDIIKKKTVLSLPRKALIRSMGMTYINSLGYKDINGAPINLRYKDVKLEKQYYNSTNNFISQFTLSVNRITLNIIKNTNTILIDEMHEHDKFGDITIAVCNKKKNKFKIRNIILISATIEFEIDNVKRFFKKINQIYIPGKSLYPVNELEIINVDILNIIRSNLPNLGYTIIIFFETISKINEQYKYILNNLNNSKCKLYKIHSKIENINEIINKIEKNKHYIHIILSTNYLESSITISNAKVVIDNGLMYLKEFLTGKITYITESMSRQRKGRVGRMSPGTYIRLYQYKKLNNNLKFINHQYLWDYIIIFKYYGLDLKKDYFVIPDDLTRVDNTINYLLKKQIDINNNIYYIFRLYNKIELRMIEYLSVYLNYDNNKIYLLENFIKNIESKIISYELTLLLKSLNVQCKLVRKRKYNDIYVCKFILLDAYDGIPYFNMYYNINDDIPNIDETYYIICEDPFKIIR</sequence>
<dbReference type="PANTHER" id="PTHR18934">
    <property type="entry name" value="ATP-DEPENDENT RNA HELICASE"/>
    <property type="match status" value="1"/>
</dbReference>
<dbReference type="Pfam" id="PF00271">
    <property type="entry name" value="Helicase_C"/>
    <property type="match status" value="1"/>
</dbReference>
<feature type="domain" description="Helicase ATP-binding" evidence="16">
    <location>
        <begin position="190"/>
        <end position="382"/>
    </location>
</feature>
<dbReference type="Pfam" id="PF12011">
    <property type="entry name" value="NPH-II"/>
    <property type="match status" value="1"/>
</dbReference>
<protein>
    <recommendedName>
        <fullName evidence="5">RNA helicase NPH-II</fullName>
        <ecNumber evidence="4">3.6.4.13</ecNumber>
    </recommendedName>
    <alternativeName>
        <fullName evidence="14">Nucleoside triphosphatase II</fullName>
    </alternativeName>
    <alternativeName>
        <fullName evidence="13">Nucleoside triphosphate phosphohydrolase II</fullName>
    </alternativeName>
</protein>
<dbReference type="GeneID" id="18263599"/>
<evidence type="ECO:0000256" key="15">
    <source>
        <dbReference type="ARBA" id="ARBA00047984"/>
    </source>
</evidence>
<organism evidence="18 19">
    <name type="scientific">Alphaentomopoxvirus acuprea</name>
    <dbReference type="NCBI Taxonomy" id="62099"/>
    <lineage>
        <taxon>Viruses</taxon>
        <taxon>Varidnaviria</taxon>
        <taxon>Bamfordvirae</taxon>
        <taxon>Nucleocytoviricota</taxon>
        <taxon>Pokkesviricetes</taxon>
        <taxon>Chitovirales</taxon>
        <taxon>Poxviridae</taxon>
        <taxon>Entomopoxvirinae</taxon>
        <taxon>Alphaentomopoxvirus</taxon>
    </lineage>
</organism>
<keyword evidence="10" id="KW-0946">Virion</keyword>
<accession>W6JL25</accession>
<dbReference type="OrthoDB" id="892at10239"/>
<dbReference type="InterPro" id="IPR027417">
    <property type="entry name" value="P-loop_NTPase"/>
</dbReference>
<dbReference type="SMART" id="SM00487">
    <property type="entry name" value="DEXDc"/>
    <property type="match status" value="1"/>
</dbReference>
<dbReference type="Pfam" id="PF00270">
    <property type="entry name" value="DEAD"/>
    <property type="match status" value="1"/>
</dbReference>
<evidence type="ECO:0000256" key="4">
    <source>
        <dbReference type="ARBA" id="ARBA00012552"/>
    </source>
</evidence>
<dbReference type="Gene3D" id="3.40.50.300">
    <property type="entry name" value="P-loop containing nucleotide triphosphate hydrolases"/>
    <property type="match status" value="2"/>
</dbReference>
<dbReference type="PROSITE" id="PS51192">
    <property type="entry name" value="HELICASE_ATP_BIND_1"/>
    <property type="match status" value="1"/>
</dbReference>
<evidence type="ECO:0000313" key="18">
    <source>
        <dbReference type="EMBL" id="BAO49530.1"/>
    </source>
</evidence>
<dbReference type="InterPro" id="IPR018247">
    <property type="entry name" value="EF_Hand_1_Ca_BS"/>
</dbReference>